<evidence type="ECO:0000256" key="12">
    <source>
        <dbReference type="ARBA" id="ARBA00038378"/>
    </source>
</evidence>
<evidence type="ECO:0000256" key="8">
    <source>
        <dbReference type="ARBA" id="ARBA00023069"/>
    </source>
</evidence>
<keyword evidence="4" id="KW-0433">Leucine-rich repeat</keyword>
<comment type="caution">
    <text evidence="14">The sequence shown here is derived from an EMBL/GenBank/DDBJ whole genome shotgun (WGS) entry which is preliminary data.</text>
</comment>
<comment type="similarity">
    <text evidence="12">Belongs to the DRC3 family.</text>
</comment>
<evidence type="ECO:0000256" key="4">
    <source>
        <dbReference type="ARBA" id="ARBA00022614"/>
    </source>
</evidence>
<comment type="subcellular location">
    <subcellularLocation>
        <location evidence="2">Cytoplasm</location>
        <location evidence="2">Cytoskeleton</location>
        <location evidence="2">Flagellum axoneme</location>
    </subcellularLocation>
</comment>
<sequence length="497" mass="58065">MEGNGDSKCKPVIMTADLVNDNILLEMAEAKYLNVLELKRLFFADIIDSSFVLSINFEHQNLLNIASLWRLSSLTKLVLANNFIKDIESLECMPNLQFLDLSFNCIETINGLNDHLNLLYLNLSFNKITVLENMDHIIKLETFLVRYNKLKTFNNIHYLKQFEYLLCLGVDGNPFLSYENNRPCIIAVLPQLQFLDFQIVTQQEKNALKSQPIIEEVGVIAKSAKYPSISLNKPVCYSWTKSTADKEAFVEGLANGQGLKRLLNSSDNFRALHSFPLVADLAENYCIKVCQVFDKWYDKGHEYYKQMQAEKTDFTEMVEEVQKHSLGLIKEHYELYIDLKEEMPKELCLISQKHTSSDQQDFMVQALKEKYIKEMKNTHKNVMDALRMSTENVYKLHKTFEYEMLRIKSCYLKDVKDCFKEIMCIEDFYISQLMDFYMNLFESGTNFDLEFKNQFQEVKLESIFSKLLTKKDYVEMALKMVEHIVFLTLVQQLSLLI</sequence>
<dbReference type="PROSITE" id="PS51450">
    <property type="entry name" value="LRR"/>
    <property type="match status" value="3"/>
</dbReference>
<keyword evidence="9" id="KW-0206">Cytoskeleton</keyword>
<dbReference type="PANTHER" id="PTHR45973">
    <property type="entry name" value="PROTEIN PHOSPHATASE 1 REGULATORY SUBUNIT SDS22-RELATED"/>
    <property type="match status" value="1"/>
</dbReference>
<evidence type="ECO:0000256" key="2">
    <source>
        <dbReference type="ARBA" id="ARBA00004611"/>
    </source>
</evidence>
<evidence type="ECO:0000256" key="1">
    <source>
        <dbReference type="ARBA" id="ARBA00003843"/>
    </source>
</evidence>
<keyword evidence="15" id="KW-1185">Reference proteome</keyword>
<evidence type="ECO:0000256" key="6">
    <source>
        <dbReference type="ARBA" id="ARBA00022846"/>
    </source>
</evidence>
<dbReference type="SUPFAM" id="SSF52058">
    <property type="entry name" value="L domain-like"/>
    <property type="match status" value="1"/>
</dbReference>
<evidence type="ECO:0000313" key="15">
    <source>
        <dbReference type="Proteomes" id="UP000827092"/>
    </source>
</evidence>
<dbReference type="Pfam" id="PF12799">
    <property type="entry name" value="LRR_4"/>
    <property type="match status" value="1"/>
</dbReference>
<accession>A0AAV6ULU2</accession>
<evidence type="ECO:0000256" key="7">
    <source>
        <dbReference type="ARBA" id="ARBA00023054"/>
    </source>
</evidence>
<keyword evidence="7" id="KW-0175">Coiled coil</keyword>
<evidence type="ECO:0000256" key="5">
    <source>
        <dbReference type="ARBA" id="ARBA00022737"/>
    </source>
</evidence>
<dbReference type="GO" id="GO:0005929">
    <property type="term" value="C:cilium"/>
    <property type="evidence" value="ECO:0007669"/>
    <property type="project" value="TreeGrafter"/>
</dbReference>
<dbReference type="InterPro" id="IPR025875">
    <property type="entry name" value="Leu-rich_rpt_4"/>
</dbReference>
<evidence type="ECO:0000313" key="14">
    <source>
        <dbReference type="EMBL" id="KAG8184201.1"/>
    </source>
</evidence>
<evidence type="ECO:0000256" key="11">
    <source>
        <dbReference type="ARBA" id="ARBA00024433"/>
    </source>
</evidence>
<dbReference type="InterPro" id="IPR050576">
    <property type="entry name" value="Cilia_flagella_integrity"/>
</dbReference>
<dbReference type="PANTHER" id="PTHR45973:SF12">
    <property type="entry name" value="DYNEIN REGULATORY COMPLEX SUBUNIT 3"/>
    <property type="match status" value="1"/>
</dbReference>
<organism evidence="14 15">
    <name type="scientific">Oedothorax gibbosus</name>
    <dbReference type="NCBI Taxonomy" id="931172"/>
    <lineage>
        <taxon>Eukaryota</taxon>
        <taxon>Metazoa</taxon>
        <taxon>Ecdysozoa</taxon>
        <taxon>Arthropoda</taxon>
        <taxon>Chelicerata</taxon>
        <taxon>Arachnida</taxon>
        <taxon>Araneae</taxon>
        <taxon>Araneomorphae</taxon>
        <taxon>Entelegynae</taxon>
        <taxon>Araneoidea</taxon>
        <taxon>Linyphiidae</taxon>
        <taxon>Erigoninae</taxon>
        <taxon>Oedothorax</taxon>
    </lineage>
</organism>
<dbReference type="InterPro" id="IPR032675">
    <property type="entry name" value="LRR_dom_sf"/>
</dbReference>
<reference evidence="14 15" key="1">
    <citation type="journal article" date="2022" name="Nat. Ecol. Evol.">
        <title>A masculinizing supergene underlies an exaggerated male reproductive morph in a spider.</title>
        <authorList>
            <person name="Hendrickx F."/>
            <person name="De Corte Z."/>
            <person name="Sonet G."/>
            <person name="Van Belleghem S.M."/>
            <person name="Kostlbacher S."/>
            <person name="Vangestel C."/>
        </authorList>
    </citation>
    <scope>NUCLEOTIDE SEQUENCE [LARGE SCALE GENOMIC DNA]</scope>
    <source>
        <strain evidence="14">W744_W776</strain>
    </source>
</reference>
<evidence type="ECO:0000256" key="10">
    <source>
        <dbReference type="ARBA" id="ARBA00023273"/>
    </source>
</evidence>
<dbReference type="EMBL" id="JAFNEN010000384">
    <property type="protein sequence ID" value="KAG8184201.1"/>
    <property type="molecule type" value="Genomic_DNA"/>
</dbReference>
<comment type="function">
    <text evidence="1">Cilium-specific protein required for cilia structures.</text>
</comment>
<keyword evidence="6" id="KW-0282">Flagellum</keyword>
<dbReference type="Proteomes" id="UP000827092">
    <property type="component" value="Unassembled WGS sequence"/>
</dbReference>
<name>A0AAV6ULU2_9ARAC</name>
<dbReference type="Gene3D" id="3.80.10.10">
    <property type="entry name" value="Ribonuclease Inhibitor"/>
    <property type="match status" value="1"/>
</dbReference>
<dbReference type="SMART" id="SM00365">
    <property type="entry name" value="LRR_SD22"/>
    <property type="match status" value="3"/>
</dbReference>
<dbReference type="AlphaFoldDB" id="A0AAV6ULU2"/>
<dbReference type="InterPro" id="IPR001611">
    <property type="entry name" value="Leu-rich_rpt"/>
</dbReference>
<gene>
    <name evidence="14" type="ORF">JTE90_015564</name>
</gene>
<proteinExistence type="inferred from homology"/>
<evidence type="ECO:0000256" key="13">
    <source>
        <dbReference type="ARBA" id="ARBA00040950"/>
    </source>
</evidence>
<evidence type="ECO:0000256" key="3">
    <source>
        <dbReference type="ARBA" id="ARBA00022490"/>
    </source>
</evidence>
<keyword evidence="3" id="KW-0963">Cytoplasm</keyword>
<keyword evidence="5" id="KW-0677">Repeat</keyword>
<protein>
    <recommendedName>
        <fullName evidence="11">Dynein axonemal assembly factor 1 homolog</fullName>
    </recommendedName>
    <alternativeName>
        <fullName evidence="13">Dynein regulatory complex subunit 3</fullName>
    </alternativeName>
</protein>
<evidence type="ECO:0000256" key="9">
    <source>
        <dbReference type="ARBA" id="ARBA00023212"/>
    </source>
</evidence>
<keyword evidence="10" id="KW-0966">Cell projection</keyword>
<keyword evidence="8" id="KW-0969">Cilium</keyword>